<organism evidence="2 3">
    <name type="scientific">Candidatus Wolfebacteria bacterium GW2011_GWC2_39_22</name>
    <dbReference type="NCBI Taxonomy" id="1619013"/>
    <lineage>
        <taxon>Bacteria</taxon>
        <taxon>Candidatus Wolfeibacteriota</taxon>
    </lineage>
</organism>
<evidence type="ECO:0000313" key="3">
    <source>
        <dbReference type="Proteomes" id="UP000034665"/>
    </source>
</evidence>
<comment type="caution">
    <text evidence="2">The sequence shown here is derived from an EMBL/GenBank/DDBJ whole genome shotgun (WGS) entry which is preliminary data.</text>
</comment>
<reference evidence="2 3" key="1">
    <citation type="journal article" date="2015" name="Nature">
        <title>rRNA introns, odd ribosomes, and small enigmatic genomes across a large radiation of phyla.</title>
        <authorList>
            <person name="Brown C.T."/>
            <person name="Hug L.A."/>
            <person name="Thomas B.C."/>
            <person name="Sharon I."/>
            <person name="Castelle C.J."/>
            <person name="Singh A."/>
            <person name="Wilkins M.J."/>
            <person name="Williams K.H."/>
            <person name="Banfield J.F."/>
        </authorList>
    </citation>
    <scope>NUCLEOTIDE SEQUENCE [LARGE SCALE GENOMIC DNA]</scope>
</reference>
<dbReference type="Proteomes" id="UP000034665">
    <property type="component" value="Unassembled WGS sequence"/>
</dbReference>
<sequence>MENKEQQGGMCMGGMCDRREGEDRRGACTGCQKMYGMHCGGRYYHMRWILGILIIVFIFLAGIKVGEFKEGMRNSGYGTNRGSYATQERYNMMQRGGGINSDAYYRGGMMNGAGEGVPMMLVR</sequence>
<gene>
    <name evidence="2" type="ORF">UT41_C0003G0063</name>
</gene>
<evidence type="ECO:0000256" key="1">
    <source>
        <dbReference type="SAM" id="Phobius"/>
    </source>
</evidence>
<dbReference type="AlphaFoldDB" id="A0A0G0NH72"/>
<accession>A0A0G0NH72</accession>
<dbReference type="STRING" id="1619013.UT41_C0003G0063"/>
<dbReference type="EMBL" id="LBWR01000003">
    <property type="protein sequence ID" value="KKR12136.1"/>
    <property type="molecule type" value="Genomic_DNA"/>
</dbReference>
<keyword evidence="1" id="KW-0812">Transmembrane</keyword>
<feature type="transmembrane region" description="Helical" evidence="1">
    <location>
        <begin position="44"/>
        <end position="63"/>
    </location>
</feature>
<evidence type="ECO:0000313" key="2">
    <source>
        <dbReference type="EMBL" id="KKR12136.1"/>
    </source>
</evidence>
<keyword evidence="1" id="KW-1133">Transmembrane helix</keyword>
<protein>
    <submittedName>
        <fullName evidence="2">Uncharacterized protein</fullName>
    </submittedName>
</protein>
<keyword evidence="1" id="KW-0472">Membrane</keyword>
<proteinExistence type="predicted"/>
<name>A0A0G0NH72_9BACT</name>